<keyword evidence="1" id="KW-0004">4Fe-4S</keyword>
<dbReference type="PANTHER" id="PTHR43687">
    <property type="entry name" value="ADENYLYLSULFATE REDUCTASE, BETA SUBUNIT"/>
    <property type="match status" value="1"/>
</dbReference>
<keyword evidence="4" id="KW-0411">Iron-sulfur</keyword>
<dbReference type="Pfam" id="PF13187">
    <property type="entry name" value="Fer4_9"/>
    <property type="match status" value="1"/>
</dbReference>
<dbReference type="Proteomes" id="UP000272474">
    <property type="component" value="Unassembled WGS sequence"/>
</dbReference>
<evidence type="ECO:0000313" key="8">
    <source>
        <dbReference type="Proteomes" id="UP000272474"/>
    </source>
</evidence>
<dbReference type="RefSeq" id="WP_120676494.1">
    <property type="nucleotide sequence ID" value="NZ_RBAL01000003.1"/>
</dbReference>
<evidence type="ECO:0000256" key="3">
    <source>
        <dbReference type="ARBA" id="ARBA00023004"/>
    </source>
</evidence>
<evidence type="ECO:0000256" key="2">
    <source>
        <dbReference type="ARBA" id="ARBA00022723"/>
    </source>
</evidence>
<feature type="domain" description="4Fe-4S ferredoxin-type" evidence="6">
    <location>
        <begin position="31"/>
        <end position="61"/>
    </location>
</feature>
<organism evidence="7 8">
    <name type="scientific">Streptomyces hoynatensis</name>
    <dbReference type="NCBI Taxonomy" id="1141874"/>
    <lineage>
        <taxon>Bacteria</taxon>
        <taxon>Bacillati</taxon>
        <taxon>Actinomycetota</taxon>
        <taxon>Actinomycetes</taxon>
        <taxon>Kitasatosporales</taxon>
        <taxon>Streptomycetaceae</taxon>
        <taxon>Streptomyces</taxon>
    </lineage>
</organism>
<keyword evidence="8" id="KW-1185">Reference proteome</keyword>
<dbReference type="GO" id="GO:0046872">
    <property type="term" value="F:metal ion binding"/>
    <property type="evidence" value="ECO:0007669"/>
    <property type="project" value="UniProtKB-KW"/>
</dbReference>
<evidence type="ECO:0000259" key="6">
    <source>
        <dbReference type="PROSITE" id="PS51379"/>
    </source>
</evidence>
<keyword evidence="2" id="KW-0479">Metal-binding</keyword>
<proteinExistence type="predicted"/>
<dbReference type="InterPro" id="IPR017896">
    <property type="entry name" value="4Fe4S_Fe-S-bd"/>
</dbReference>
<evidence type="ECO:0000256" key="5">
    <source>
        <dbReference type="SAM" id="MobiDB-lite"/>
    </source>
</evidence>
<evidence type="ECO:0000256" key="1">
    <source>
        <dbReference type="ARBA" id="ARBA00022485"/>
    </source>
</evidence>
<dbReference type="SUPFAM" id="SSF54862">
    <property type="entry name" value="4Fe-4S ferredoxins"/>
    <property type="match status" value="1"/>
</dbReference>
<keyword evidence="3" id="KW-0408">Iron</keyword>
<dbReference type="InterPro" id="IPR017900">
    <property type="entry name" value="4Fe4S_Fe_S_CS"/>
</dbReference>
<evidence type="ECO:0000313" key="7">
    <source>
        <dbReference type="EMBL" id="RKN44771.1"/>
    </source>
</evidence>
<evidence type="ECO:0000256" key="4">
    <source>
        <dbReference type="ARBA" id="ARBA00023014"/>
    </source>
</evidence>
<dbReference type="PANTHER" id="PTHR43687:SF1">
    <property type="entry name" value="FERREDOXIN III"/>
    <property type="match status" value="1"/>
</dbReference>
<feature type="compositionally biased region" description="Low complexity" evidence="5">
    <location>
        <begin position="141"/>
        <end position="152"/>
    </location>
</feature>
<name>A0A3A9Z8S7_9ACTN</name>
<reference evidence="7 8" key="1">
    <citation type="journal article" date="2014" name="Int. J. Syst. Evol. Microbiol.">
        <title>Streptomyces hoynatensis sp. nov., isolated from deep marine sediment.</title>
        <authorList>
            <person name="Veyisoglu A."/>
            <person name="Sahin N."/>
        </authorList>
    </citation>
    <scope>NUCLEOTIDE SEQUENCE [LARGE SCALE GENOMIC DNA]</scope>
    <source>
        <strain evidence="7 8">KCTC 29097</strain>
    </source>
</reference>
<feature type="compositionally biased region" description="Pro residues" evidence="5">
    <location>
        <begin position="119"/>
        <end position="140"/>
    </location>
</feature>
<accession>A0A3A9Z8S7</accession>
<sequence>MIEVVSRGRCVGCDLCIRVCPTDVFDRGEDGIPVIARQGDCQTCFSCELYCPVDALYVAPLAGPAPEGSPHRDEAALAASGALGAYRATVGWGGGRRPGSRLDHNHVFTAGMNGQPGERPAPLPEPALPPPAGPALPPPTAAGRRGARPAEGAADRVRGAADRGGAP</sequence>
<dbReference type="Gene3D" id="3.30.70.20">
    <property type="match status" value="1"/>
</dbReference>
<dbReference type="PROSITE" id="PS51379">
    <property type="entry name" value="4FE4S_FER_2"/>
    <property type="match status" value="2"/>
</dbReference>
<dbReference type="OrthoDB" id="9800445at2"/>
<dbReference type="AlphaFoldDB" id="A0A3A9Z8S7"/>
<protein>
    <submittedName>
        <fullName evidence="7">Ferredoxin family protein</fullName>
    </submittedName>
</protein>
<dbReference type="PROSITE" id="PS00198">
    <property type="entry name" value="4FE4S_FER_1"/>
    <property type="match status" value="2"/>
</dbReference>
<feature type="domain" description="4Fe-4S ferredoxin-type" evidence="6">
    <location>
        <begin position="1"/>
        <end position="30"/>
    </location>
</feature>
<dbReference type="InterPro" id="IPR050572">
    <property type="entry name" value="Fe-S_Ferredoxin"/>
</dbReference>
<comment type="caution">
    <text evidence="7">The sequence shown here is derived from an EMBL/GenBank/DDBJ whole genome shotgun (WGS) entry which is preliminary data.</text>
</comment>
<dbReference type="GO" id="GO:0051539">
    <property type="term" value="F:4 iron, 4 sulfur cluster binding"/>
    <property type="evidence" value="ECO:0007669"/>
    <property type="project" value="UniProtKB-KW"/>
</dbReference>
<dbReference type="EMBL" id="RBAL01000003">
    <property type="protein sequence ID" value="RKN44771.1"/>
    <property type="molecule type" value="Genomic_DNA"/>
</dbReference>
<gene>
    <name evidence="7" type="ORF">D7294_06490</name>
</gene>
<feature type="region of interest" description="Disordered" evidence="5">
    <location>
        <begin position="97"/>
        <end position="167"/>
    </location>
</feature>